<keyword evidence="8" id="KW-1185">Reference proteome</keyword>
<reference evidence="7" key="1">
    <citation type="submission" date="2021-03" db="EMBL/GenBank/DDBJ databases">
        <authorList>
            <person name="Bekaert M."/>
        </authorList>
    </citation>
    <scope>NUCLEOTIDE SEQUENCE</scope>
</reference>
<evidence type="ECO:0000256" key="2">
    <source>
        <dbReference type="ARBA" id="ARBA00022692"/>
    </source>
</evidence>
<protein>
    <submittedName>
        <fullName evidence="7">SLC39A1_2_3</fullName>
    </submittedName>
</protein>
<dbReference type="EMBL" id="CAJPWZ010001963">
    <property type="protein sequence ID" value="CAG2227434.1"/>
    <property type="molecule type" value="Genomic_DNA"/>
</dbReference>
<dbReference type="InterPro" id="IPR003689">
    <property type="entry name" value="ZIP"/>
</dbReference>
<feature type="transmembrane region" description="Helical" evidence="6">
    <location>
        <begin position="85"/>
        <end position="108"/>
    </location>
</feature>
<feature type="region of interest" description="Disordered" evidence="5">
    <location>
        <begin position="136"/>
        <end position="157"/>
    </location>
</feature>
<organism evidence="7 8">
    <name type="scientific">Mytilus edulis</name>
    <name type="common">Blue mussel</name>
    <dbReference type="NCBI Taxonomy" id="6550"/>
    <lineage>
        <taxon>Eukaryota</taxon>
        <taxon>Metazoa</taxon>
        <taxon>Spiralia</taxon>
        <taxon>Lophotrochozoa</taxon>
        <taxon>Mollusca</taxon>
        <taxon>Bivalvia</taxon>
        <taxon>Autobranchia</taxon>
        <taxon>Pteriomorphia</taxon>
        <taxon>Mytilida</taxon>
        <taxon>Mytiloidea</taxon>
        <taxon>Mytilidae</taxon>
        <taxon>Mytilinae</taxon>
        <taxon>Mytilus</taxon>
    </lineage>
</organism>
<dbReference type="PANTHER" id="PTHR11040:SF140">
    <property type="entry name" value="ZRT (ZRT), IRT- (IRT-) LIKE PROTEIN TRANSPORTER"/>
    <property type="match status" value="1"/>
</dbReference>
<keyword evidence="3 6" id="KW-1133">Transmembrane helix</keyword>
<feature type="transmembrane region" description="Helical" evidence="6">
    <location>
        <begin position="241"/>
        <end position="261"/>
    </location>
</feature>
<feature type="transmembrane region" description="Helical" evidence="6">
    <location>
        <begin position="333"/>
        <end position="351"/>
    </location>
</feature>
<dbReference type="Pfam" id="PF02535">
    <property type="entry name" value="Zip"/>
    <property type="match status" value="1"/>
</dbReference>
<evidence type="ECO:0000313" key="7">
    <source>
        <dbReference type="EMBL" id="CAG2227434.1"/>
    </source>
</evidence>
<feature type="transmembrane region" description="Helical" evidence="6">
    <location>
        <begin position="363"/>
        <end position="381"/>
    </location>
</feature>
<evidence type="ECO:0000256" key="1">
    <source>
        <dbReference type="ARBA" id="ARBA00004141"/>
    </source>
</evidence>
<evidence type="ECO:0000313" key="8">
    <source>
        <dbReference type="Proteomes" id="UP000683360"/>
    </source>
</evidence>
<feature type="transmembrane region" description="Helical" evidence="6">
    <location>
        <begin position="44"/>
        <end position="65"/>
    </location>
</feature>
<dbReference type="GO" id="GO:0005385">
    <property type="term" value="F:zinc ion transmembrane transporter activity"/>
    <property type="evidence" value="ECO:0007669"/>
    <property type="project" value="TreeGrafter"/>
</dbReference>
<gene>
    <name evidence="7" type="ORF">MEDL_40464</name>
</gene>
<feature type="transmembrane region" description="Helical" evidence="6">
    <location>
        <begin position="267"/>
        <end position="288"/>
    </location>
</feature>
<name>A0A8S3T9I2_MYTED</name>
<dbReference type="GO" id="GO:0005886">
    <property type="term" value="C:plasma membrane"/>
    <property type="evidence" value="ECO:0007669"/>
    <property type="project" value="TreeGrafter"/>
</dbReference>
<comment type="subcellular location">
    <subcellularLocation>
        <location evidence="1">Membrane</location>
        <topology evidence="1">Multi-pass membrane protein</topology>
    </subcellularLocation>
</comment>
<accession>A0A8S3T9I2</accession>
<keyword evidence="2 6" id="KW-0812">Transmembrane</keyword>
<evidence type="ECO:0000256" key="5">
    <source>
        <dbReference type="SAM" id="MobiDB-lite"/>
    </source>
</evidence>
<sequence>MALTPKIVSCCSLFIVTFFFGVLSCGIIRLMKRRMPKSTAHQKYIGWMNCFAGGVFFGTTFLHLMPESIAEIKLGIDMEYPIAEILISAGFFLILFLEHLFGLCFASCRGKSLLGDKNKLFDDGKLKENEYEISELNTSPNTPARNPEQRPVNGHLGQTNCTYSSNESFPVVELTTSISDLNSDGIQSKYIDQPEIIETTDVIDDGRVSSFNGRSFSEHEYEDIDGTENGSEEGKVSVFRITVLIIALSLHMIFEGLALGLQDTVPAVWTLLIVISVHKCIMAASVGLQLNDVMKKMKQIMLCLFFFSLVTPLGIVIGVLVNDLSSTENIVSAILECIATGSFLYVTFFEILQREFNEHHNMIKVLITFLGFCVSAGAKLLETYFHKD</sequence>
<feature type="transmembrane region" description="Helical" evidence="6">
    <location>
        <begin position="300"/>
        <end position="321"/>
    </location>
</feature>
<dbReference type="Proteomes" id="UP000683360">
    <property type="component" value="Unassembled WGS sequence"/>
</dbReference>
<dbReference type="AlphaFoldDB" id="A0A8S3T9I2"/>
<evidence type="ECO:0000256" key="4">
    <source>
        <dbReference type="ARBA" id="ARBA00023136"/>
    </source>
</evidence>
<keyword evidence="4 6" id="KW-0472">Membrane</keyword>
<evidence type="ECO:0000256" key="3">
    <source>
        <dbReference type="ARBA" id="ARBA00022989"/>
    </source>
</evidence>
<feature type="transmembrane region" description="Helical" evidence="6">
    <location>
        <begin position="6"/>
        <end position="32"/>
    </location>
</feature>
<comment type="caution">
    <text evidence="7">The sequence shown here is derived from an EMBL/GenBank/DDBJ whole genome shotgun (WGS) entry which is preliminary data.</text>
</comment>
<dbReference type="PROSITE" id="PS51257">
    <property type="entry name" value="PROKAR_LIPOPROTEIN"/>
    <property type="match status" value="1"/>
</dbReference>
<dbReference type="OrthoDB" id="448280at2759"/>
<dbReference type="PANTHER" id="PTHR11040">
    <property type="entry name" value="ZINC/IRON TRANSPORTER"/>
    <property type="match status" value="1"/>
</dbReference>
<evidence type="ECO:0000256" key="6">
    <source>
        <dbReference type="SAM" id="Phobius"/>
    </source>
</evidence>
<proteinExistence type="predicted"/>